<comment type="caution">
    <text evidence="1">The sequence shown here is derived from an EMBL/GenBank/DDBJ whole genome shotgun (WGS) entry which is preliminary data.</text>
</comment>
<evidence type="ECO:0000313" key="1">
    <source>
        <dbReference type="EMBL" id="RDY28693.1"/>
    </source>
</evidence>
<dbReference type="Pfam" id="PF02620">
    <property type="entry name" value="YceD"/>
    <property type="match status" value="1"/>
</dbReference>
<dbReference type="Proteomes" id="UP000215694">
    <property type="component" value="Unassembled WGS sequence"/>
</dbReference>
<reference evidence="1 2" key="1">
    <citation type="journal article" date="2017" name="Genome Announc.">
        <title>Draft Genome Sequence of Romboutsia weinsteinii sp. nov. Strain CCRI-19649(T) Isolated from Surface Water.</title>
        <authorList>
            <person name="Maheux A.F."/>
            <person name="Boudreau D.K."/>
            <person name="Berube E."/>
            <person name="Boissinot M."/>
            <person name="Cantin P."/>
            <person name="Raymond F."/>
            <person name="Corbeil J."/>
            <person name="Omar R.F."/>
            <person name="Bergeron M.G."/>
        </authorList>
    </citation>
    <scope>NUCLEOTIDE SEQUENCE [LARGE SCALE GENOMIC DNA]</scope>
    <source>
        <strain evidence="1 2">CCRI-19649</strain>
    </source>
</reference>
<protein>
    <submittedName>
        <fullName evidence="1">DUF177 domain-containing protein</fullName>
    </submittedName>
</protein>
<name>A0A371J7L3_9FIRM</name>
<dbReference type="PANTHER" id="PTHR34374">
    <property type="entry name" value="LARGE RIBOSOMAL RNA SUBUNIT ACCUMULATION PROTEIN YCED HOMOLOG 1, CHLOROPLASTIC"/>
    <property type="match status" value="1"/>
</dbReference>
<dbReference type="InterPro" id="IPR003772">
    <property type="entry name" value="YceD"/>
</dbReference>
<dbReference type="RefSeq" id="WP_094366510.1">
    <property type="nucleotide sequence ID" value="NZ_NOJY02000005.1"/>
</dbReference>
<dbReference type="PANTHER" id="PTHR34374:SF1">
    <property type="entry name" value="LARGE RIBOSOMAL RNA SUBUNIT ACCUMULATION PROTEIN YCED HOMOLOG 1, CHLOROPLASTIC"/>
    <property type="match status" value="1"/>
</dbReference>
<dbReference type="OrthoDB" id="9790372at2"/>
<sequence>MKISLDKLNRREIDKLDLNFSQKIDTINYCEENYKLISPLNLNGKISNTNKGLYLNADVDFTILDHCARCLENVEVSIEYSIQGFLVKEEDFDEDSFEDYDAFIYDNQEINLVKVIEQTIGFNMPLSILCKEECKGLCQDCGANLNKEECSCSEIANDEEIIDPRFAKLKDIFKND</sequence>
<organism evidence="1 2">
    <name type="scientific">Romboutsia weinsteinii</name>
    <dbReference type="NCBI Taxonomy" id="2020949"/>
    <lineage>
        <taxon>Bacteria</taxon>
        <taxon>Bacillati</taxon>
        <taxon>Bacillota</taxon>
        <taxon>Clostridia</taxon>
        <taxon>Peptostreptococcales</taxon>
        <taxon>Peptostreptococcaceae</taxon>
        <taxon>Romboutsia</taxon>
    </lineage>
</organism>
<accession>A0A371J7L3</accession>
<dbReference type="EMBL" id="NOJY02000005">
    <property type="protein sequence ID" value="RDY28693.1"/>
    <property type="molecule type" value="Genomic_DNA"/>
</dbReference>
<gene>
    <name evidence="1" type="ORF">CHL78_003915</name>
</gene>
<proteinExistence type="predicted"/>
<evidence type="ECO:0000313" key="2">
    <source>
        <dbReference type="Proteomes" id="UP000215694"/>
    </source>
</evidence>
<dbReference type="AlphaFoldDB" id="A0A371J7L3"/>
<keyword evidence="2" id="KW-1185">Reference proteome</keyword>